<dbReference type="Gene3D" id="3.40.50.1000">
    <property type="entry name" value="HAD superfamily/HAD-like"/>
    <property type="match status" value="1"/>
</dbReference>
<dbReference type="InterPro" id="IPR056462">
    <property type="entry name" value="HAD_RAM2/GPAT1-8"/>
</dbReference>
<feature type="transmembrane region" description="Helical" evidence="11">
    <location>
        <begin position="45"/>
        <end position="68"/>
    </location>
</feature>
<keyword evidence="14" id="KW-1185">Reference proteome</keyword>
<organism evidence="13 14">
    <name type="scientific">Hibiscus sabdariffa</name>
    <name type="common">roselle</name>
    <dbReference type="NCBI Taxonomy" id="183260"/>
    <lineage>
        <taxon>Eukaryota</taxon>
        <taxon>Viridiplantae</taxon>
        <taxon>Streptophyta</taxon>
        <taxon>Embryophyta</taxon>
        <taxon>Tracheophyta</taxon>
        <taxon>Spermatophyta</taxon>
        <taxon>Magnoliopsida</taxon>
        <taxon>eudicotyledons</taxon>
        <taxon>Gunneridae</taxon>
        <taxon>Pentapetalae</taxon>
        <taxon>rosids</taxon>
        <taxon>malvids</taxon>
        <taxon>Malvales</taxon>
        <taxon>Malvaceae</taxon>
        <taxon>Malvoideae</taxon>
        <taxon>Hibiscus</taxon>
    </lineage>
</organism>
<keyword evidence="8" id="KW-0443">Lipid metabolism</keyword>
<dbReference type="Pfam" id="PF23270">
    <property type="entry name" value="HAD_RAM2_N"/>
    <property type="match status" value="1"/>
</dbReference>
<comment type="subcellular location">
    <subcellularLocation>
        <location evidence="1">Membrane</location>
        <topology evidence="1">Multi-pass membrane protein</topology>
    </subcellularLocation>
</comment>
<keyword evidence="10" id="KW-0012">Acyltransferase</keyword>
<evidence type="ECO:0000313" key="14">
    <source>
        <dbReference type="Proteomes" id="UP001396334"/>
    </source>
</evidence>
<dbReference type="SUPFAM" id="SSF56784">
    <property type="entry name" value="HAD-like"/>
    <property type="match status" value="1"/>
</dbReference>
<feature type="domain" description="Phospholipid/glycerol acyltransferase" evidence="12">
    <location>
        <begin position="309"/>
        <end position="410"/>
    </location>
</feature>
<dbReference type="PANTHER" id="PTHR15486">
    <property type="entry name" value="ANCIENT UBIQUITOUS PROTEIN"/>
    <property type="match status" value="1"/>
</dbReference>
<keyword evidence="4" id="KW-0808">Transferase</keyword>
<keyword evidence="8" id="KW-0594">Phospholipid biosynthesis</keyword>
<evidence type="ECO:0000313" key="13">
    <source>
        <dbReference type="EMBL" id="KAK9012556.1"/>
    </source>
</evidence>
<evidence type="ECO:0000256" key="7">
    <source>
        <dbReference type="ARBA" id="ARBA00023136"/>
    </source>
</evidence>
<evidence type="ECO:0000256" key="1">
    <source>
        <dbReference type="ARBA" id="ARBA00004141"/>
    </source>
</evidence>
<evidence type="ECO:0000256" key="8">
    <source>
        <dbReference type="ARBA" id="ARBA00023209"/>
    </source>
</evidence>
<dbReference type="PANTHER" id="PTHR15486:SF91">
    <property type="entry name" value="PHOSPHOLIPID_GLYCEROL ACYLTRANSFERASE DOMAIN-CONTAINING PROTEIN"/>
    <property type="match status" value="1"/>
</dbReference>
<protein>
    <recommendedName>
        <fullName evidence="12">Phospholipid/glycerol acyltransferase domain-containing protein</fullName>
    </recommendedName>
</protein>
<dbReference type="SUPFAM" id="SSF69593">
    <property type="entry name" value="Glycerol-3-phosphate (1)-acyltransferase"/>
    <property type="match status" value="1"/>
</dbReference>
<evidence type="ECO:0000256" key="2">
    <source>
        <dbReference type="ARBA" id="ARBA00007937"/>
    </source>
</evidence>
<dbReference type="Pfam" id="PF01553">
    <property type="entry name" value="Acyltransferase"/>
    <property type="match status" value="1"/>
</dbReference>
<evidence type="ECO:0000256" key="5">
    <source>
        <dbReference type="ARBA" id="ARBA00022692"/>
    </source>
</evidence>
<dbReference type="SMART" id="SM00563">
    <property type="entry name" value="PlsC"/>
    <property type="match status" value="1"/>
</dbReference>
<evidence type="ECO:0000256" key="11">
    <source>
        <dbReference type="SAM" id="Phobius"/>
    </source>
</evidence>
<keyword evidence="9" id="KW-1208">Phospholipid metabolism</keyword>
<evidence type="ECO:0000256" key="3">
    <source>
        <dbReference type="ARBA" id="ARBA00022516"/>
    </source>
</evidence>
<dbReference type="InterPro" id="IPR023214">
    <property type="entry name" value="HAD_sf"/>
</dbReference>
<name>A0ABR2RI16_9ROSI</name>
<dbReference type="InterPro" id="IPR036412">
    <property type="entry name" value="HAD-like_sf"/>
</dbReference>
<comment type="caution">
    <text evidence="13">The sequence shown here is derived from an EMBL/GenBank/DDBJ whole genome shotgun (WGS) entry which is preliminary data.</text>
</comment>
<proteinExistence type="inferred from homology"/>
<feature type="transmembrane region" description="Helical" evidence="11">
    <location>
        <begin position="270"/>
        <end position="292"/>
    </location>
</feature>
<evidence type="ECO:0000256" key="10">
    <source>
        <dbReference type="ARBA" id="ARBA00023315"/>
    </source>
</evidence>
<keyword evidence="7 11" id="KW-0472">Membrane</keyword>
<keyword evidence="6 11" id="KW-1133">Transmembrane helix</keyword>
<dbReference type="Proteomes" id="UP001396334">
    <property type="component" value="Unassembled WGS sequence"/>
</dbReference>
<keyword evidence="5 11" id="KW-0812">Transmembrane</keyword>
<dbReference type="EMBL" id="JBBPBN010000022">
    <property type="protein sequence ID" value="KAK9012556.1"/>
    <property type="molecule type" value="Genomic_DNA"/>
</dbReference>
<evidence type="ECO:0000256" key="9">
    <source>
        <dbReference type="ARBA" id="ARBA00023264"/>
    </source>
</evidence>
<evidence type="ECO:0000259" key="12">
    <source>
        <dbReference type="SMART" id="SM00563"/>
    </source>
</evidence>
<keyword evidence="3" id="KW-0444">Lipid biosynthesis</keyword>
<dbReference type="InterPro" id="IPR002123">
    <property type="entry name" value="Plipid/glycerol_acylTrfase"/>
</dbReference>
<evidence type="ECO:0000256" key="6">
    <source>
        <dbReference type="ARBA" id="ARBA00022989"/>
    </source>
</evidence>
<gene>
    <name evidence="13" type="ORF">V6N11_040601</name>
</gene>
<sequence>MAKPKDNHTSFFPNIAGCASVGRQKQTVVANMDGALLRGRNSFSYFALVAFDVGGIPRLLFLLLASPIAGILDYFISESAGIRLLIFVTLVGMKVSDIESVARAVLPKFYSSDLHPETWKVFSSCGRRCVVTASPRVMVEPFLKYYLGADMVIGTEINVFRGRATGLVKRPGILVGNNKAEQLEKAFKDEPMPDIALGDGNTDHYFMKLCKESYVVSTKTKVEPVNPYKLPKPVVFHDGRLVQRPTPLIALLTILWIPIGFFLACLRLGLLLLLPMPLVYYAFWALGVRVYIKGTLLPPAKKSIGQTGVLFICSHRTLLDPVFLSIALGRPIPAVTYSISRFSELISPFKTVRLSRDRATDASAIKELLREDDLVICPEGTTCREPFLLRFSALFAELTNELVPVAVANEMSMFHGTTARGWKGMDAFYFLMNPSPAYEVTVLNKLPNELTCGAGKSSYEVANSIQRMIAKTLSYECTSFTRKDKYRILAGNDGLVLEKPNFFSLIKTWEKK</sequence>
<feature type="transmembrane region" description="Helical" evidence="11">
    <location>
        <begin position="246"/>
        <end position="264"/>
    </location>
</feature>
<evidence type="ECO:0000256" key="4">
    <source>
        <dbReference type="ARBA" id="ARBA00022679"/>
    </source>
</evidence>
<accession>A0ABR2RI16</accession>
<reference evidence="13 14" key="1">
    <citation type="journal article" date="2024" name="G3 (Bethesda)">
        <title>Genome assembly of Hibiscus sabdariffa L. provides insights into metabolisms of medicinal natural products.</title>
        <authorList>
            <person name="Kim T."/>
        </authorList>
    </citation>
    <scope>NUCLEOTIDE SEQUENCE [LARGE SCALE GENOMIC DNA]</scope>
    <source>
        <strain evidence="13">TK-2024</strain>
        <tissue evidence="13">Old leaves</tissue>
    </source>
</reference>
<comment type="similarity">
    <text evidence="2">Belongs to the GPAT/DAPAT family.</text>
</comment>
<dbReference type="CDD" id="cd06551">
    <property type="entry name" value="LPLAT"/>
    <property type="match status" value="1"/>
</dbReference>